<reference evidence="1" key="1">
    <citation type="submission" date="2016-06" db="EMBL/GenBank/DDBJ databases">
        <title>Pandoraea oxalativorans DSM 23570 Genome Sequencing.</title>
        <authorList>
            <person name="Ee R."/>
            <person name="Lim Y.-L."/>
            <person name="Yong D."/>
            <person name="Yin W.-F."/>
            <person name="Chan K.-G."/>
        </authorList>
    </citation>
    <scope>NUCLEOTIDE SEQUENCE</scope>
    <source>
        <strain evidence="1">DSM 23570</strain>
        <plasmid evidence="1">pPO70-1</plasmid>
    </source>
</reference>
<accession>A0A0G3IFQ9</accession>
<dbReference type="AlphaFoldDB" id="A0A0G3IFQ9"/>
<gene>
    <name evidence="1" type="ORF">MB84_28470</name>
</gene>
<dbReference type="PATRIC" id="fig|573737.6.peg.5618"/>
<keyword evidence="1" id="KW-0614">Plasmid</keyword>
<dbReference type="Proteomes" id="UP000035050">
    <property type="component" value="Plasmid pPO70-1"/>
</dbReference>
<protein>
    <submittedName>
        <fullName evidence="1">Uncharacterized protein</fullName>
    </submittedName>
</protein>
<proteinExistence type="predicted"/>
<organism evidence="1 2">
    <name type="scientific">Pandoraea oxalativorans</name>
    <dbReference type="NCBI Taxonomy" id="573737"/>
    <lineage>
        <taxon>Bacteria</taxon>
        <taxon>Pseudomonadati</taxon>
        <taxon>Pseudomonadota</taxon>
        <taxon>Betaproteobacteria</taxon>
        <taxon>Burkholderiales</taxon>
        <taxon>Burkholderiaceae</taxon>
        <taxon>Pandoraea</taxon>
    </lineage>
</organism>
<keyword evidence="2" id="KW-1185">Reference proteome</keyword>
<sequence>MRDIPEELKKERGNALDGDGTYFDPKLKVLLTGTFKEGALESGRILSKHHHKNAVLWDFKVVNKKIVPTPEQMLMGTCILPEYYATRPRFDGEAKEIKGDIKPATNEFWQALYDAPGASGEVNEGVDKSESR</sequence>
<geneLocation type="plasmid" evidence="1 2">
    <name>pPO70-1</name>
</geneLocation>
<evidence type="ECO:0000313" key="1">
    <source>
        <dbReference type="EMBL" id="AKK24741.1"/>
    </source>
</evidence>
<name>A0A0G3IFQ9_9BURK</name>
<dbReference type="EMBL" id="CP011518">
    <property type="protein sequence ID" value="AKK24741.1"/>
    <property type="molecule type" value="Genomic_DNA"/>
</dbReference>
<dbReference type="KEGG" id="pox:MB84_28470"/>
<evidence type="ECO:0000313" key="2">
    <source>
        <dbReference type="Proteomes" id="UP000035050"/>
    </source>
</evidence>